<accession>G5KGK3</accession>
<sequence>MNIVTTFENKVIPDQFAKYSKDQEFGMPIISFPFQVTEIPENCQTLAWTFLDYDAVLVCGFPYIHWLVANVNRETTEFEADFSRFDNHHIEGKNSLTSKFLSDDVKIIDQQYIGPKPPDKDHKYILTVYALDQELQLENGFYLNELYQQIKNHVVDQASIEVIGRC</sequence>
<protein>
    <submittedName>
        <fullName evidence="1">Raf-like protein</fullName>
    </submittedName>
</protein>
<dbReference type="CDD" id="cd00865">
    <property type="entry name" value="PEBP_bact_arch"/>
    <property type="match status" value="1"/>
</dbReference>
<dbReference type="InterPro" id="IPR036610">
    <property type="entry name" value="PEBP-like_sf"/>
</dbReference>
<evidence type="ECO:0000313" key="1">
    <source>
        <dbReference type="EMBL" id="EHJ56403.1"/>
    </source>
</evidence>
<name>G5KGK3_9STRE</name>
<comment type="caution">
    <text evidence="1">The sequence shown here is derived from an EMBL/GenBank/DDBJ whole genome shotgun (WGS) entry which is preliminary data.</text>
</comment>
<dbReference type="RefSeq" id="WP_006739163.1">
    <property type="nucleotide sequence ID" value="NZ_AEUZ02000001.1"/>
</dbReference>
<dbReference type="Pfam" id="PF01161">
    <property type="entry name" value="PBP"/>
    <property type="match status" value="1"/>
</dbReference>
<dbReference type="eggNOG" id="COG1881">
    <property type="taxonomic scope" value="Bacteria"/>
</dbReference>
<dbReference type="EMBL" id="AEUZ02000001">
    <property type="protein sequence ID" value="EHJ56403.1"/>
    <property type="molecule type" value="Genomic_DNA"/>
</dbReference>
<dbReference type="AlphaFoldDB" id="G5KGK3"/>
<proteinExistence type="predicted"/>
<dbReference type="SUPFAM" id="SSF49777">
    <property type="entry name" value="PEBP-like"/>
    <property type="match status" value="1"/>
</dbReference>
<dbReference type="NCBIfam" id="TIGR00481">
    <property type="entry name" value="YbhB/YbcL family Raf kinase inhibitor-like protein"/>
    <property type="match status" value="1"/>
</dbReference>
<reference evidence="1 2" key="1">
    <citation type="journal article" date="2014" name="Int. J. Syst. Evol. Microbiol.">
        <title>Phylogenomics and the dynamic genome evolution of the genus Streptococcus.</title>
        <authorList>
            <consortium name="The Broad Institute Genome Sequencing Platform"/>
            <person name="Richards V.P."/>
            <person name="Palmer S.R."/>
            <person name="Pavinski Bitar P.D."/>
            <person name="Qin X."/>
            <person name="Weinstock G.M."/>
            <person name="Highlander S.K."/>
            <person name="Town C.D."/>
            <person name="Burne R.A."/>
            <person name="Stanhope M.J."/>
        </authorList>
    </citation>
    <scope>NUCLEOTIDE SEQUENCE [LARGE SCALE GENOMIC DNA]</scope>
    <source>
        <strain evidence="1 2">2285-97</strain>
    </source>
</reference>
<keyword evidence="2" id="KW-1185">Reference proteome</keyword>
<gene>
    <name evidence="1" type="ORF">STRUR_1326</name>
</gene>
<dbReference type="Gene3D" id="3.90.280.10">
    <property type="entry name" value="PEBP-like"/>
    <property type="match status" value="1"/>
</dbReference>
<dbReference type="InterPro" id="IPR008914">
    <property type="entry name" value="PEBP"/>
</dbReference>
<dbReference type="PANTHER" id="PTHR30289:SF1">
    <property type="entry name" value="PEBP (PHOSPHATIDYLETHANOLAMINE-BINDING PROTEIN) FAMILY PROTEIN"/>
    <property type="match status" value="1"/>
</dbReference>
<dbReference type="STRING" id="764291.STRUR_1326"/>
<dbReference type="PANTHER" id="PTHR30289">
    <property type="entry name" value="UNCHARACTERIZED PROTEIN YBCL-RELATED"/>
    <property type="match status" value="1"/>
</dbReference>
<dbReference type="Proteomes" id="UP000005388">
    <property type="component" value="Unassembled WGS sequence"/>
</dbReference>
<dbReference type="InterPro" id="IPR005247">
    <property type="entry name" value="YbhB_YbcL/LppC-like"/>
</dbReference>
<evidence type="ECO:0000313" key="2">
    <source>
        <dbReference type="Proteomes" id="UP000005388"/>
    </source>
</evidence>
<organism evidence="1 2">
    <name type="scientific">Streptococcus urinalis 2285-97</name>
    <dbReference type="NCBI Taxonomy" id="764291"/>
    <lineage>
        <taxon>Bacteria</taxon>
        <taxon>Bacillati</taxon>
        <taxon>Bacillota</taxon>
        <taxon>Bacilli</taxon>
        <taxon>Lactobacillales</taxon>
        <taxon>Streptococcaceae</taxon>
        <taxon>Streptococcus</taxon>
    </lineage>
</organism>